<accession>Q60DU6</accession>
<evidence type="ECO:0000313" key="2">
    <source>
        <dbReference type="Proteomes" id="UP000000763"/>
    </source>
</evidence>
<reference evidence="2" key="2">
    <citation type="journal article" date="2008" name="Nucleic Acids Res.">
        <title>The rice annotation project database (RAP-DB): 2008 update.</title>
        <authorList>
            <consortium name="The rice annotation project (RAP)"/>
        </authorList>
    </citation>
    <scope>GENOME REANNOTATION</scope>
    <source>
        <strain evidence="2">cv. Nipponbare</strain>
    </source>
</reference>
<gene>
    <name evidence="1" type="ORF">OSJNBa0086E02.8</name>
</gene>
<dbReference type="EMBL" id="AC144741">
    <property type="protein sequence ID" value="AAV25237.1"/>
    <property type="molecule type" value="Genomic_DNA"/>
</dbReference>
<name>Q60DU6_ORYSJ</name>
<reference evidence="2" key="1">
    <citation type="journal article" date="2005" name="Nature">
        <title>The map-based sequence of the rice genome.</title>
        <authorList>
            <consortium name="International rice genome sequencing project (IRGSP)"/>
            <person name="Matsumoto T."/>
            <person name="Wu J."/>
            <person name="Kanamori H."/>
            <person name="Katayose Y."/>
            <person name="Fujisawa M."/>
            <person name="Namiki N."/>
            <person name="Mizuno H."/>
            <person name="Yamamoto K."/>
            <person name="Antonio B.A."/>
            <person name="Baba T."/>
            <person name="Sakata K."/>
            <person name="Nagamura Y."/>
            <person name="Aoki H."/>
            <person name="Arikawa K."/>
            <person name="Arita K."/>
            <person name="Bito T."/>
            <person name="Chiden Y."/>
            <person name="Fujitsuka N."/>
            <person name="Fukunaka R."/>
            <person name="Hamada M."/>
            <person name="Harada C."/>
            <person name="Hayashi A."/>
            <person name="Hijishita S."/>
            <person name="Honda M."/>
            <person name="Hosokawa S."/>
            <person name="Ichikawa Y."/>
            <person name="Idonuma A."/>
            <person name="Iijima M."/>
            <person name="Ikeda M."/>
            <person name="Ikeno M."/>
            <person name="Ito K."/>
            <person name="Ito S."/>
            <person name="Ito T."/>
            <person name="Ito Y."/>
            <person name="Ito Y."/>
            <person name="Iwabuchi A."/>
            <person name="Kamiya K."/>
            <person name="Karasawa W."/>
            <person name="Kurita K."/>
            <person name="Katagiri S."/>
            <person name="Kikuta A."/>
            <person name="Kobayashi H."/>
            <person name="Kobayashi N."/>
            <person name="Machita K."/>
            <person name="Maehara T."/>
            <person name="Masukawa M."/>
            <person name="Mizubayashi T."/>
            <person name="Mukai Y."/>
            <person name="Nagasaki H."/>
            <person name="Nagata Y."/>
            <person name="Naito S."/>
            <person name="Nakashima M."/>
            <person name="Nakama Y."/>
            <person name="Nakamichi Y."/>
            <person name="Nakamura M."/>
            <person name="Meguro A."/>
            <person name="Negishi M."/>
            <person name="Ohta I."/>
            <person name="Ohta T."/>
            <person name="Okamoto M."/>
            <person name="Ono N."/>
            <person name="Saji S."/>
            <person name="Sakaguchi M."/>
            <person name="Sakai K."/>
            <person name="Shibata M."/>
            <person name="Shimokawa T."/>
            <person name="Song J."/>
            <person name="Takazaki Y."/>
            <person name="Terasawa K."/>
            <person name="Tsugane M."/>
            <person name="Tsuji K."/>
            <person name="Ueda S."/>
            <person name="Waki K."/>
            <person name="Yamagata H."/>
            <person name="Yamamoto M."/>
            <person name="Yamamoto S."/>
            <person name="Yamane H."/>
            <person name="Yoshiki S."/>
            <person name="Yoshihara R."/>
            <person name="Yukawa K."/>
            <person name="Zhong H."/>
            <person name="Yano M."/>
            <person name="Yuan Q."/>
            <person name="Ouyang S."/>
            <person name="Liu J."/>
            <person name="Jones K.M."/>
            <person name="Gansberger K."/>
            <person name="Moffat K."/>
            <person name="Hill J."/>
            <person name="Bera J."/>
            <person name="Fadrosh D."/>
            <person name="Jin S."/>
            <person name="Johri S."/>
            <person name="Kim M."/>
            <person name="Overton L."/>
            <person name="Reardon M."/>
            <person name="Tsitrin T."/>
            <person name="Vuong H."/>
            <person name="Weaver B."/>
            <person name="Ciecko A."/>
            <person name="Tallon L."/>
            <person name="Jackson J."/>
            <person name="Pai G."/>
            <person name="Aken S.V."/>
            <person name="Utterback T."/>
            <person name="Reidmuller S."/>
            <person name="Feldblyum T."/>
            <person name="Hsiao J."/>
            <person name="Zismann V."/>
            <person name="Iobst S."/>
            <person name="de Vazeille A.R."/>
            <person name="Buell C.R."/>
            <person name="Ying K."/>
            <person name="Li Y."/>
            <person name="Lu T."/>
            <person name="Huang Y."/>
            <person name="Zhao Q."/>
            <person name="Feng Q."/>
            <person name="Zhang L."/>
            <person name="Zhu J."/>
            <person name="Weng Q."/>
            <person name="Mu J."/>
            <person name="Lu Y."/>
            <person name="Fan D."/>
            <person name="Liu Y."/>
            <person name="Guan J."/>
            <person name="Zhang Y."/>
            <person name="Yu S."/>
            <person name="Liu X."/>
            <person name="Zhang Y."/>
            <person name="Hong G."/>
            <person name="Han B."/>
            <person name="Choisne N."/>
            <person name="Demange N."/>
            <person name="Orjeda G."/>
            <person name="Samain S."/>
            <person name="Cattolico L."/>
            <person name="Pelletier E."/>
            <person name="Couloux A."/>
            <person name="Segurens B."/>
            <person name="Wincker P."/>
            <person name="D'Hont A."/>
            <person name="Scarpelli C."/>
            <person name="Weissenbach J."/>
            <person name="Salanoubat M."/>
            <person name="Quetier F."/>
            <person name="Yu Y."/>
            <person name="Kim H.R."/>
            <person name="Rambo T."/>
            <person name="Currie J."/>
            <person name="Collura K."/>
            <person name="Luo M."/>
            <person name="Yang T."/>
            <person name="Ammiraju J.S.S."/>
            <person name="Engler F."/>
            <person name="Soderlund C."/>
            <person name="Wing R.A."/>
            <person name="Palmer L.E."/>
            <person name="de la Bastide M."/>
            <person name="Spiegel L."/>
            <person name="Nascimento L."/>
            <person name="Zutavern T."/>
            <person name="O'Shaughnessy A."/>
            <person name="Dike S."/>
            <person name="Dedhia N."/>
            <person name="Preston R."/>
            <person name="Balija V."/>
            <person name="McCombie W.R."/>
            <person name="Chow T."/>
            <person name="Chen H."/>
            <person name="Chung M."/>
            <person name="Chen C."/>
            <person name="Shaw J."/>
            <person name="Wu H."/>
            <person name="Hsiao K."/>
            <person name="Chao Y."/>
            <person name="Chu M."/>
            <person name="Cheng C."/>
            <person name="Hour A."/>
            <person name="Lee P."/>
            <person name="Lin S."/>
            <person name="Lin Y."/>
            <person name="Liou J."/>
            <person name="Liu S."/>
            <person name="Hsing Y."/>
            <person name="Raghuvanshi S."/>
            <person name="Mohanty A."/>
            <person name="Bharti A.K."/>
            <person name="Gaur A."/>
            <person name="Gupta V."/>
            <person name="Kumar D."/>
            <person name="Ravi V."/>
            <person name="Vij S."/>
            <person name="Kapur A."/>
            <person name="Khurana P."/>
            <person name="Khurana P."/>
            <person name="Khurana J.P."/>
            <person name="Tyagi A.K."/>
            <person name="Gaikwad K."/>
            <person name="Singh A."/>
            <person name="Dalal V."/>
            <person name="Srivastava S."/>
            <person name="Dixit A."/>
            <person name="Pal A.K."/>
            <person name="Ghazi I.A."/>
            <person name="Yadav M."/>
            <person name="Pandit A."/>
            <person name="Bhargava A."/>
            <person name="Sureshbabu K."/>
            <person name="Batra K."/>
            <person name="Sharma T.R."/>
            <person name="Mohapatra T."/>
            <person name="Singh N.K."/>
            <person name="Messing J."/>
            <person name="Nelson A.B."/>
            <person name="Fuks G."/>
            <person name="Kavchok S."/>
            <person name="Keizer G."/>
            <person name="Linton E."/>
            <person name="Llaca V."/>
            <person name="Song R."/>
            <person name="Tanyolac B."/>
            <person name="Young S."/>
            <person name="Ho-Il K."/>
            <person name="Hahn J.H."/>
            <person name="Sangsakoo G."/>
            <person name="Vanavichit A."/>
            <person name="de Mattos Luiz.A.T."/>
            <person name="Zimmer P.D."/>
            <person name="Malone G."/>
            <person name="Dellagostin O."/>
            <person name="de Oliveira A.C."/>
            <person name="Bevan M."/>
            <person name="Bancroft I."/>
            <person name="Minx P."/>
            <person name="Cordum H."/>
            <person name="Wilson R."/>
            <person name="Cheng Z."/>
            <person name="Jin W."/>
            <person name="Jiang J."/>
            <person name="Leong S.A."/>
            <person name="Iwama H."/>
            <person name="Gojobori T."/>
            <person name="Itoh T."/>
            <person name="Niimura Y."/>
            <person name="Fujii Y."/>
            <person name="Habara T."/>
            <person name="Sakai H."/>
            <person name="Sato Y."/>
            <person name="Wilson G."/>
            <person name="Kumar K."/>
            <person name="McCouch S."/>
            <person name="Juretic N."/>
            <person name="Hoen D."/>
            <person name="Wright S."/>
            <person name="Bruskiewich R."/>
            <person name="Bureau T."/>
            <person name="Miyao A."/>
            <person name="Hirochika H."/>
            <person name="Nishikawa T."/>
            <person name="Kadowaki K."/>
            <person name="Sugiura M."/>
            <person name="Burr B."/>
            <person name="Sasaki T."/>
        </authorList>
    </citation>
    <scope>NUCLEOTIDE SEQUENCE [LARGE SCALE GENOMIC DNA]</scope>
    <source>
        <strain evidence="2">cv. Nipponbare</strain>
    </source>
</reference>
<dbReference type="Proteomes" id="UP000000763">
    <property type="component" value="Chromosome 5"/>
</dbReference>
<sequence>MSPLALRLFFAKQFFKILLPVPPILIVVKPWRVNRQLRVCSEVKSSIKLHAAKSGKMLIPQLQSPKQQMQRQCLHQQVQAQMQAGIRIRAKVSLFSKSKHLQPQTVRHQVFSRLAQLSHHQSQRQQVLPIVVMVYKVDDTEVGPEAC</sequence>
<proteinExistence type="predicted"/>
<protein>
    <submittedName>
        <fullName evidence="1">Uncharacterized protein</fullName>
    </submittedName>
</protein>
<evidence type="ECO:0000313" key="1">
    <source>
        <dbReference type="EMBL" id="AAV25237.1"/>
    </source>
</evidence>
<organism evidence="1 2">
    <name type="scientific">Oryza sativa subsp. japonica</name>
    <name type="common">Rice</name>
    <dbReference type="NCBI Taxonomy" id="39947"/>
    <lineage>
        <taxon>Eukaryota</taxon>
        <taxon>Viridiplantae</taxon>
        <taxon>Streptophyta</taxon>
        <taxon>Embryophyta</taxon>
        <taxon>Tracheophyta</taxon>
        <taxon>Spermatophyta</taxon>
        <taxon>Magnoliopsida</taxon>
        <taxon>Liliopsida</taxon>
        <taxon>Poales</taxon>
        <taxon>Poaceae</taxon>
        <taxon>BOP clade</taxon>
        <taxon>Oryzoideae</taxon>
        <taxon>Oryzeae</taxon>
        <taxon>Oryzinae</taxon>
        <taxon>Oryza</taxon>
        <taxon>Oryza sativa</taxon>
    </lineage>
</organism>
<dbReference type="AlphaFoldDB" id="Q60DU6"/>